<dbReference type="RefSeq" id="WP_069925173.1">
    <property type="nucleotide sequence ID" value="NZ_MEHI01000001.1"/>
</dbReference>
<evidence type="ECO:0000313" key="2">
    <source>
        <dbReference type="EMBL" id="OEJ23270.1"/>
    </source>
</evidence>
<proteinExistence type="predicted"/>
<reference evidence="2 3" key="1">
    <citation type="submission" date="2016-08" db="EMBL/GenBank/DDBJ databases">
        <title>Complete genome sequence of Streptomyces agglomeratus strain 6-3-2, a novel anti-MRSA actinomycete isolated from Wuli of Tebit, China.</title>
        <authorList>
            <person name="Chen X."/>
        </authorList>
    </citation>
    <scope>NUCLEOTIDE SEQUENCE [LARGE SCALE GENOMIC DNA]</scope>
    <source>
        <strain evidence="2 3">6-3-2</strain>
    </source>
</reference>
<protein>
    <submittedName>
        <fullName evidence="2">Uncharacterized protein</fullName>
    </submittedName>
</protein>
<name>A0A1E5P158_9ACTN</name>
<sequence>MSAEQIGRWTSVAATDFTQDSGPGAALALACSIHAMNELSKSVEPLPPVARLIVARPDGTPLGVFSLDDQDAEILIKRVHEMSADPLRPSLRYGPGRADAQVPRRPKLTLRPEPRSLYPAAQMTESIGERPRRYEG</sequence>
<dbReference type="OrthoDB" id="9955938at2"/>
<keyword evidence="3" id="KW-1185">Reference proteome</keyword>
<gene>
    <name evidence="2" type="ORF">AS594_00840</name>
</gene>
<dbReference type="AlphaFoldDB" id="A0A1E5P158"/>
<organism evidence="2 3">
    <name type="scientific">Streptomyces agglomeratus</name>
    <dbReference type="NCBI Taxonomy" id="285458"/>
    <lineage>
        <taxon>Bacteria</taxon>
        <taxon>Bacillati</taxon>
        <taxon>Actinomycetota</taxon>
        <taxon>Actinomycetes</taxon>
        <taxon>Kitasatosporales</taxon>
        <taxon>Streptomycetaceae</taxon>
        <taxon>Streptomyces</taxon>
    </lineage>
</organism>
<accession>A0A1E5P158</accession>
<comment type="caution">
    <text evidence="2">The sequence shown here is derived from an EMBL/GenBank/DDBJ whole genome shotgun (WGS) entry which is preliminary data.</text>
</comment>
<feature type="compositionally biased region" description="Basic and acidic residues" evidence="1">
    <location>
        <begin position="127"/>
        <end position="136"/>
    </location>
</feature>
<dbReference type="Proteomes" id="UP000095759">
    <property type="component" value="Unassembled WGS sequence"/>
</dbReference>
<evidence type="ECO:0000256" key="1">
    <source>
        <dbReference type="SAM" id="MobiDB-lite"/>
    </source>
</evidence>
<evidence type="ECO:0000313" key="3">
    <source>
        <dbReference type="Proteomes" id="UP000095759"/>
    </source>
</evidence>
<feature type="region of interest" description="Disordered" evidence="1">
    <location>
        <begin position="86"/>
        <end position="136"/>
    </location>
</feature>
<dbReference type="EMBL" id="MEHJ01000001">
    <property type="protein sequence ID" value="OEJ23270.1"/>
    <property type="molecule type" value="Genomic_DNA"/>
</dbReference>